<evidence type="ECO:0000313" key="1">
    <source>
        <dbReference type="EMBL" id="EGO27102.1"/>
    </source>
</evidence>
<proteinExistence type="predicted"/>
<sequence>MFNPLCKRAFIAMLFSQEYYLLQWMSVQRSICSSVGPKVMKGTVLHKDNTRHAFELLELT</sequence>
<accession>F8NP17</accession>
<organism>
    <name type="scientific">Serpula lacrymans var. lacrymans (strain S7.9)</name>
    <name type="common">Dry rot fungus</name>
    <dbReference type="NCBI Taxonomy" id="578457"/>
    <lineage>
        <taxon>Eukaryota</taxon>
        <taxon>Fungi</taxon>
        <taxon>Dikarya</taxon>
        <taxon>Basidiomycota</taxon>
        <taxon>Agaricomycotina</taxon>
        <taxon>Agaricomycetes</taxon>
        <taxon>Agaricomycetidae</taxon>
        <taxon>Boletales</taxon>
        <taxon>Coniophorineae</taxon>
        <taxon>Serpulaceae</taxon>
        <taxon>Serpula</taxon>
    </lineage>
</organism>
<name>F8NP17_SERL9</name>
<dbReference type="GeneID" id="18818006"/>
<dbReference type="EMBL" id="GL945431">
    <property type="protein sequence ID" value="EGO27102.1"/>
    <property type="molecule type" value="Genomic_DNA"/>
</dbReference>
<dbReference type="HOGENOM" id="CLU_2948347_0_0_1"/>
<reference evidence="1" key="1">
    <citation type="submission" date="2011-04" db="EMBL/GenBank/DDBJ databases">
        <title>Evolution of plant cell wall degrading machinery underlies the functional diversity of forest fungi.</title>
        <authorList>
            <consortium name="US DOE Joint Genome Institute (JGI-PGF)"/>
            <person name="Eastwood D.C."/>
            <person name="Floudas D."/>
            <person name="Binder M."/>
            <person name="Majcherczyk A."/>
            <person name="Schneider P."/>
            <person name="Aerts A."/>
            <person name="Asiegbu F.O."/>
            <person name="Baker S.E."/>
            <person name="Barry K."/>
            <person name="Bendiksby M."/>
            <person name="Blumentritt M."/>
            <person name="Coutinho P.M."/>
            <person name="Cullen D."/>
            <person name="Cullen D."/>
            <person name="Gathman A."/>
            <person name="Goodell B."/>
            <person name="Henrissat B."/>
            <person name="Ihrmark K."/>
            <person name="Kauserud H."/>
            <person name="Kohler A."/>
            <person name="LaButti K."/>
            <person name="Lapidus A."/>
            <person name="Lavin J.L."/>
            <person name="Lee Y.-H."/>
            <person name="Lindquist E."/>
            <person name="Lilly W."/>
            <person name="Lucas S."/>
            <person name="Morin E."/>
            <person name="Murat C."/>
            <person name="Oguiza J.A."/>
            <person name="Park J."/>
            <person name="Pisabarro A.G."/>
            <person name="Riley R."/>
            <person name="Rosling A."/>
            <person name="Salamov A."/>
            <person name="Schmidt O."/>
            <person name="Schmutz J."/>
            <person name="Skrede I."/>
            <person name="Stenlid J."/>
            <person name="Wiebenga A."/>
            <person name="Xie X."/>
            <person name="Kues U."/>
            <person name="Hibbett D.S."/>
            <person name="Hoffmeister D."/>
            <person name="Hogberg N."/>
            <person name="Martin F."/>
            <person name="Grigoriev I.V."/>
            <person name="Watkinson S.C."/>
        </authorList>
    </citation>
    <scope>NUCLEOTIDE SEQUENCE</scope>
    <source>
        <strain evidence="1">S7.9</strain>
    </source>
</reference>
<dbReference type="AlphaFoldDB" id="F8NP17"/>
<feature type="non-terminal residue" evidence="1">
    <location>
        <position position="60"/>
    </location>
</feature>
<gene>
    <name evidence="1" type="ORF">SERLADRAFT_459938</name>
</gene>
<dbReference type="KEGG" id="sla:SERLADRAFT_459938"/>
<dbReference type="RefSeq" id="XP_007315193.1">
    <property type="nucleotide sequence ID" value="XM_007315131.1"/>
</dbReference>
<dbReference type="Proteomes" id="UP000008064">
    <property type="component" value="Unassembled WGS sequence"/>
</dbReference>
<protein>
    <submittedName>
        <fullName evidence="1">Uncharacterized protein</fullName>
    </submittedName>
</protein>